<evidence type="ECO:0000256" key="2">
    <source>
        <dbReference type="ARBA" id="ARBA00022645"/>
    </source>
</evidence>
<dbReference type="PROSITE" id="PS00131">
    <property type="entry name" value="CARBOXYPEPT_SER_SER"/>
    <property type="match status" value="1"/>
</dbReference>
<evidence type="ECO:0000313" key="9">
    <source>
        <dbReference type="WBParaSite" id="ACRNAN_scaffold282.g8657.t1"/>
    </source>
</evidence>
<protein>
    <recommendedName>
        <fullName evidence="7">Carboxypeptidase</fullName>
        <ecNumber evidence="7">3.4.16.-</ecNumber>
    </recommendedName>
</protein>
<evidence type="ECO:0000256" key="3">
    <source>
        <dbReference type="ARBA" id="ARBA00022670"/>
    </source>
</evidence>
<keyword evidence="6" id="KW-0325">Glycoprotein</keyword>
<evidence type="ECO:0000256" key="4">
    <source>
        <dbReference type="ARBA" id="ARBA00022729"/>
    </source>
</evidence>
<dbReference type="FunFam" id="3.40.50.12670:FF:000002">
    <property type="entry name" value="Carboxypeptidase"/>
    <property type="match status" value="1"/>
</dbReference>
<accession>A0A914DKQ6</accession>
<dbReference type="PANTHER" id="PTHR11802">
    <property type="entry name" value="SERINE PROTEASE FAMILY S10 SERINE CARBOXYPEPTIDASE"/>
    <property type="match status" value="1"/>
</dbReference>
<evidence type="ECO:0000313" key="8">
    <source>
        <dbReference type="Proteomes" id="UP000887540"/>
    </source>
</evidence>
<feature type="signal peptide" evidence="7">
    <location>
        <begin position="1"/>
        <end position="19"/>
    </location>
</feature>
<dbReference type="InterPro" id="IPR029058">
    <property type="entry name" value="AB_hydrolase_fold"/>
</dbReference>
<dbReference type="InterPro" id="IPR033124">
    <property type="entry name" value="Ser_caboxypep_his_AS"/>
</dbReference>
<evidence type="ECO:0000256" key="5">
    <source>
        <dbReference type="ARBA" id="ARBA00022801"/>
    </source>
</evidence>
<keyword evidence="2 7" id="KW-0121">Carboxypeptidase</keyword>
<feature type="chain" id="PRO_5038167757" description="Carboxypeptidase" evidence="7">
    <location>
        <begin position="20"/>
        <end position="492"/>
    </location>
</feature>
<comment type="similarity">
    <text evidence="1 7">Belongs to the peptidase S10 family.</text>
</comment>
<name>A0A914DKQ6_9BILA</name>
<organism evidence="8 9">
    <name type="scientific">Acrobeloides nanus</name>
    <dbReference type="NCBI Taxonomy" id="290746"/>
    <lineage>
        <taxon>Eukaryota</taxon>
        <taxon>Metazoa</taxon>
        <taxon>Ecdysozoa</taxon>
        <taxon>Nematoda</taxon>
        <taxon>Chromadorea</taxon>
        <taxon>Rhabditida</taxon>
        <taxon>Tylenchina</taxon>
        <taxon>Cephalobomorpha</taxon>
        <taxon>Cephaloboidea</taxon>
        <taxon>Cephalobidae</taxon>
        <taxon>Acrobeloides</taxon>
    </lineage>
</organism>
<sequence>MVALKLLAVFSVFAALASSAPAGDLVSSLPGINFKPNFVHYSGYLNAAPTRKYHYWFVRHQYASSTSPVLLWLNGGPGCSSLGGLIEELGPFHVSDNGNTVYENPWAWNKVGHVIFLESPAGVGFSYATDGNTDTDDDQTAKDNHDALVDFFTNKFPELKPNDFYVTGESYGGVYIPTLAVLLANDKTNFPNFKGVAIGNGYYHVQLNVNTQPSLFYYHGIARQNLYDDAVTQCCNNNPYKCDYYNMNGQCAHFANELLNQANDLDPYNLYNVCYLDGGSRSKRNFIRKRLMKNAISKLTTSHGGRFYSDKSPQKAATLPLCAQDGNTETYLNRQDVRTALHIPSSVPHWTDCANINYNQIYDDVTSQFKTLVQKGVRILVYNGDVDSVCNIVMNEQFIAQLGLTVQDGTNRRAWHYNGSFNDPYNYISNVGGFYEKFNGLDFVSVRGSGHFVPEDRPREALQMIYNFIHGLAYSTPVPFSTAPQPLLNTTG</sequence>
<dbReference type="Pfam" id="PF00450">
    <property type="entry name" value="Peptidase_S10"/>
    <property type="match status" value="1"/>
</dbReference>
<dbReference type="GO" id="GO:0004185">
    <property type="term" value="F:serine-type carboxypeptidase activity"/>
    <property type="evidence" value="ECO:0007669"/>
    <property type="project" value="UniProtKB-UniRule"/>
</dbReference>
<dbReference type="EC" id="3.4.16.-" evidence="7"/>
<keyword evidence="5 7" id="KW-0378">Hydrolase</keyword>
<keyword evidence="3 7" id="KW-0645">Protease</keyword>
<dbReference type="GO" id="GO:0031647">
    <property type="term" value="P:regulation of protein stability"/>
    <property type="evidence" value="ECO:0007669"/>
    <property type="project" value="UniProtKB-ARBA"/>
</dbReference>
<dbReference type="InterPro" id="IPR001563">
    <property type="entry name" value="Peptidase_S10"/>
</dbReference>
<dbReference type="Proteomes" id="UP000887540">
    <property type="component" value="Unplaced"/>
</dbReference>
<keyword evidence="4 7" id="KW-0732">Signal</keyword>
<dbReference type="Gene3D" id="3.40.50.1820">
    <property type="entry name" value="alpha/beta hydrolase"/>
    <property type="match status" value="1"/>
</dbReference>
<dbReference type="GO" id="GO:1904715">
    <property type="term" value="P:negative regulation of chaperone-mediated autophagy"/>
    <property type="evidence" value="ECO:0007669"/>
    <property type="project" value="UniProtKB-ARBA"/>
</dbReference>
<dbReference type="GO" id="GO:0006508">
    <property type="term" value="P:proteolysis"/>
    <property type="evidence" value="ECO:0007669"/>
    <property type="project" value="UniProtKB-KW"/>
</dbReference>
<evidence type="ECO:0000256" key="7">
    <source>
        <dbReference type="RuleBase" id="RU361156"/>
    </source>
</evidence>
<dbReference type="PANTHER" id="PTHR11802:SF113">
    <property type="entry name" value="SERINE CARBOXYPEPTIDASE CTSA-4.1"/>
    <property type="match status" value="1"/>
</dbReference>
<dbReference type="SUPFAM" id="SSF53474">
    <property type="entry name" value="alpha/beta-Hydrolases"/>
    <property type="match status" value="1"/>
</dbReference>
<dbReference type="AlphaFoldDB" id="A0A914DKQ6"/>
<dbReference type="PRINTS" id="PR00724">
    <property type="entry name" value="CRBOXYPTASEC"/>
</dbReference>
<dbReference type="InterPro" id="IPR018202">
    <property type="entry name" value="Ser_caboxypep_ser_AS"/>
</dbReference>
<keyword evidence="8" id="KW-1185">Reference proteome</keyword>
<evidence type="ECO:0000256" key="1">
    <source>
        <dbReference type="ARBA" id="ARBA00009431"/>
    </source>
</evidence>
<dbReference type="FunFam" id="3.40.50.1820:FF:000335">
    <property type="entry name" value="Carboxypeptidase"/>
    <property type="match status" value="1"/>
</dbReference>
<proteinExistence type="inferred from homology"/>
<dbReference type="PROSITE" id="PS00560">
    <property type="entry name" value="CARBOXYPEPT_SER_HIS"/>
    <property type="match status" value="1"/>
</dbReference>
<evidence type="ECO:0000256" key="6">
    <source>
        <dbReference type="ARBA" id="ARBA00023180"/>
    </source>
</evidence>
<dbReference type="WBParaSite" id="ACRNAN_scaffold282.g8657.t1">
    <property type="protein sequence ID" value="ACRNAN_scaffold282.g8657.t1"/>
    <property type="gene ID" value="ACRNAN_scaffold282.g8657"/>
</dbReference>
<reference evidence="9" key="1">
    <citation type="submission" date="2022-11" db="UniProtKB">
        <authorList>
            <consortium name="WormBaseParasite"/>
        </authorList>
    </citation>
    <scope>IDENTIFICATION</scope>
</reference>